<keyword evidence="2" id="KW-1185">Reference proteome</keyword>
<organism evidence="1 2">
    <name type="scientific">Brevibacterium otitidis</name>
    <dbReference type="NCBI Taxonomy" id="53364"/>
    <lineage>
        <taxon>Bacteria</taxon>
        <taxon>Bacillati</taxon>
        <taxon>Actinomycetota</taxon>
        <taxon>Actinomycetes</taxon>
        <taxon>Micrococcales</taxon>
        <taxon>Brevibacteriaceae</taxon>
        <taxon>Brevibacterium</taxon>
    </lineage>
</organism>
<accession>A0ABV5X2Q8</accession>
<name>A0ABV5X2Q8_9MICO</name>
<feature type="non-terminal residue" evidence="1">
    <location>
        <position position="158"/>
    </location>
</feature>
<dbReference type="EMBL" id="JBHMAU010000061">
    <property type="protein sequence ID" value="MFB9776619.1"/>
    <property type="molecule type" value="Genomic_DNA"/>
</dbReference>
<sequence>MRKYRGKLTVLEHLGSAHTEAELAALLAVGEEKLADYGAGEQLELDLGVPVDAPAPSRAGTVVGSRSGVLIDAIAESWKRLGFADVIDDGAFFHLVLARLVEPTSKADSLRVLAELGIEPPHHNTFLNCLARAKERDYRGRIAARCFAHSVATSGVSL</sequence>
<proteinExistence type="predicted"/>
<evidence type="ECO:0000313" key="2">
    <source>
        <dbReference type="Proteomes" id="UP001589707"/>
    </source>
</evidence>
<gene>
    <name evidence="1" type="ORF">ACFFN1_09435</name>
</gene>
<protein>
    <submittedName>
        <fullName evidence="1">IS1634 family transposase</fullName>
    </submittedName>
</protein>
<comment type="caution">
    <text evidence="1">The sequence shown here is derived from an EMBL/GenBank/DDBJ whole genome shotgun (WGS) entry which is preliminary data.</text>
</comment>
<reference evidence="1 2" key="1">
    <citation type="submission" date="2024-09" db="EMBL/GenBank/DDBJ databases">
        <authorList>
            <person name="Sun Q."/>
            <person name="Mori K."/>
        </authorList>
    </citation>
    <scope>NUCLEOTIDE SEQUENCE [LARGE SCALE GENOMIC DNA]</scope>
    <source>
        <strain evidence="1 2">JCM 11683</strain>
    </source>
</reference>
<evidence type="ECO:0000313" key="1">
    <source>
        <dbReference type="EMBL" id="MFB9776619.1"/>
    </source>
</evidence>
<dbReference type="Proteomes" id="UP001589707">
    <property type="component" value="Unassembled WGS sequence"/>
</dbReference>